<name>A0A2J6T3S2_9HELO</name>
<sequence>MLFIDLLFVLAATSFIPHALADFHIATTETFDNSGLIATYRMQACPSNYYNCECFGNGDREGSFGDVNYWGDFTMDAGFCGMGKMDFYPDGDALINFYISGGDGTAIGYCTPNTGDSLNCWTGPADGTVTG</sequence>
<feature type="signal peptide" evidence="1">
    <location>
        <begin position="1"/>
        <end position="21"/>
    </location>
</feature>
<evidence type="ECO:0000313" key="2">
    <source>
        <dbReference type="EMBL" id="PMD57649.1"/>
    </source>
</evidence>
<dbReference type="GeneID" id="36595125"/>
<keyword evidence="3" id="KW-1185">Reference proteome</keyword>
<organism evidence="2 3">
    <name type="scientific">Hyaloscypha bicolor E</name>
    <dbReference type="NCBI Taxonomy" id="1095630"/>
    <lineage>
        <taxon>Eukaryota</taxon>
        <taxon>Fungi</taxon>
        <taxon>Dikarya</taxon>
        <taxon>Ascomycota</taxon>
        <taxon>Pezizomycotina</taxon>
        <taxon>Leotiomycetes</taxon>
        <taxon>Helotiales</taxon>
        <taxon>Hyaloscyphaceae</taxon>
        <taxon>Hyaloscypha</taxon>
        <taxon>Hyaloscypha bicolor</taxon>
    </lineage>
</organism>
<keyword evidence="1" id="KW-0732">Signal</keyword>
<protein>
    <submittedName>
        <fullName evidence="2">Uncharacterized protein</fullName>
    </submittedName>
</protein>
<dbReference type="OrthoDB" id="2742985at2759"/>
<dbReference type="AlphaFoldDB" id="A0A2J6T3S2"/>
<evidence type="ECO:0000256" key="1">
    <source>
        <dbReference type="SAM" id="SignalP"/>
    </source>
</evidence>
<gene>
    <name evidence="2" type="ORF">K444DRAFT_665162</name>
</gene>
<dbReference type="InParanoid" id="A0A2J6T3S2"/>
<dbReference type="RefSeq" id="XP_024734553.1">
    <property type="nucleotide sequence ID" value="XM_024887049.1"/>
</dbReference>
<reference evidence="2 3" key="1">
    <citation type="submission" date="2016-04" db="EMBL/GenBank/DDBJ databases">
        <title>A degradative enzymes factory behind the ericoid mycorrhizal symbiosis.</title>
        <authorList>
            <consortium name="DOE Joint Genome Institute"/>
            <person name="Martino E."/>
            <person name="Morin E."/>
            <person name="Grelet G."/>
            <person name="Kuo A."/>
            <person name="Kohler A."/>
            <person name="Daghino S."/>
            <person name="Barry K."/>
            <person name="Choi C."/>
            <person name="Cichocki N."/>
            <person name="Clum A."/>
            <person name="Copeland A."/>
            <person name="Hainaut M."/>
            <person name="Haridas S."/>
            <person name="Labutti K."/>
            <person name="Lindquist E."/>
            <person name="Lipzen A."/>
            <person name="Khouja H.-R."/>
            <person name="Murat C."/>
            <person name="Ohm R."/>
            <person name="Olson A."/>
            <person name="Spatafora J."/>
            <person name="Veneault-Fourrey C."/>
            <person name="Henrissat B."/>
            <person name="Grigoriev I."/>
            <person name="Martin F."/>
            <person name="Perotto S."/>
        </authorList>
    </citation>
    <scope>NUCLEOTIDE SEQUENCE [LARGE SCALE GENOMIC DNA]</scope>
    <source>
        <strain evidence="2 3">E</strain>
    </source>
</reference>
<dbReference type="Proteomes" id="UP000235371">
    <property type="component" value="Unassembled WGS sequence"/>
</dbReference>
<proteinExistence type="predicted"/>
<accession>A0A2J6T3S2</accession>
<evidence type="ECO:0000313" key="3">
    <source>
        <dbReference type="Proteomes" id="UP000235371"/>
    </source>
</evidence>
<feature type="chain" id="PRO_5014387748" evidence="1">
    <location>
        <begin position="22"/>
        <end position="131"/>
    </location>
</feature>
<dbReference type="EMBL" id="KZ613846">
    <property type="protein sequence ID" value="PMD57649.1"/>
    <property type="molecule type" value="Genomic_DNA"/>
</dbReference>